<proteinExistence type="predicted"/>
<name>A0A1M4VRT1_9FLAO</name>
<dbReference type="SUPFAM" id="SSF54637">
    <property type="entry name" value="Thioesterase/thiol ester dehydrase-isomerase"/>
    <property type="match status" value="1"/>
</dbReference>
<dbReference type="PANTHER" id="PTHR43437">
    <property type="entry name" value="HYDROXYACYL-THIOESTER DEHYDRATASE TYPE 2, MITOCHONDRIAL-RELATED"/>
    <property type="match status" value="1"/>
</dbReference>
<dbReference type="InterPro" id="IPR002539">
    <property type="entry name" value="MaoC-like_dom"/>
</dbReference>
<accession>A0A1M4VRT1</accession>
<dbReference type="InterPro" id="IPR029069">
    <property type="entry name" value="HotDog_dom_sf"/>
</dbReference>
<sequence length="132" mass="15086">MILQENQAFTHQFKVDDRVYNGFISVFEDRNALHTDEVFAKNKGFQSKVMHGNILNGFLSYFIGELLPTEEVMILSQTINFKNPVYLDDVLNFEAVVTDQSEAVQVNTLSFKFINADLKTVASGKIQIKEFQ</sequence>
<dbReference type="GO" id="GO:0006633">
    <property type="term" value="P:fatty acid biosynthetic process"/>
    <property type="evidence" value="ECO:0007669"/>
    <property type="project" value="TreeGrafter"/>
</dbReference>
<evidence type="ECO:0000313" key="3">
    <source>
        <dbReference type="Proteomes" id="UP000184108"/>
    </source>
</evidence>
<feature type="domain" description="MaoC-like" evidence="1">
    <location>
        <begin position="17"/>
        <end position="103"/>
    </location>
</feature>
<dbReference type="EMBL" id="FQVE01000001">
    <property type="protein sequence ID" value="SHE71638.1"/>
    <property type="molecule type" value="Genomic_DNA"/>
</dbReference>
<dbReference type="RefSeq" id="WP_083536095.1">
    <property type="nucleotide sequence ID" value="NZ_FQVE01000001.1"/>
</dbReference>
<dbReference type="AlphaFoldDB" id="A0A1M4VRT1"/>
<evidence type="ECO:0000313" key="2">
    <source>
        <dbReference type="EMBL" id="SHE71638.1"/>
    </source>
</evidence>
<organism evidence="2 3">
    <name type="scientific">Chryseobacterium vrystaatense</name>
    <dbReference type="NCBI Taxonomy" id="307480"/>
    <lineage>
        <taxon>Bacteria</taxon>
        <taxon>Pseudomonadati</taxon>
        <taxon>Bacteroidota</taxon>
        <taxon>Flavobacteriia</taxon>
        <taxon>Flavobacteriales</taxon>
        <taxon>Weeksellaceae</taxon>
        <taxon>Chryseobacterium group</taxon>
        <taxon>Chryseobacterium</taxon>
    </lineage>
</organism>
<dbReference type="PANTHER" id="PTHR43437:SF3">
    <property type="entry name" value="HYDROXYACYL-THIOESTER DEHYDRATASE TYPE 2, MITOCHONDRIAL"/>
    <property type="match status" value="1"/>
</dbReference>
<evidence type="ECO:0000259" key="1">
    <source>
        <dbReference type="Pfam" id="PF01575"/>
    </source>
</evidence>
<dbReference type="Proteomes" id="UP000184108">
    <property type="component" value="Unassembled WGS sequence"/>
</dbReference>
<gene>
    <name evidence="2" type="ORF">SAMN02787073_0964</name>
</gene>
<dbReference type="GO" id="GO:0019171">
    <property type="term" value="F:(3R)-hydroxyacyl-[acyl-carrier-protein] dehydratase activity"/>
    <property type="evidence" value="ECO:0007669"/>
    <property type="project" value="TreeGrafter"/>
</dbReference>
<dbReference type="InterPro" id="IPR050965">
    <property type="entry name" value="UPF0336/Enoyl-CoA_hydratase"/>
</dbReference>
<dbReference type="Gene3D" id="3.10.129.10">
    <property type="entry name" value="Hotdog Thioesterase"/>
    <property type="match status" value="1"/>
</dbReference>
<dbReference type="Pfam" id="PF01575">
    <property type="entry name" value="MaoC_dehydratas"/>
    <property type="match status" value="1"/>
</dbReference>
<protein>
    <submittedName>
        <fullName evidence="2">MaoC like domain-containing protein</fullName>
    </submittedName>
</protein>
<reference evidence="3" key="1">
    <citation type="submission" date="2016-11" db="EMBL/GenBank/DDBJ databases">
        <authorList>
            <person name="Varghese N."/>
            <person name="Submissions S."/>
        </authorList>
    </citation>
    <scope>NUCLEOTIDE SEQUENCE [LARGE SCALE GENOMIC DNA]</scope>
    <source>
        <strain evidence="3">YR203</strain>
    </source>
</reference>